<evidence type="ECO:0000313" key="1">
    <source>
        <dbReference type="EMBL" id="KAF4463276.1"/>
    </source>
</evidence>
<dbReference type="AlphaFoldDB" id="A0A8H4PBJ8"/>
<name>A0A8H4PBJ8_9HYPO</name>
<protein>
    <recommendedName>
        <fullName evidence="3">Transcription factor domain-containing protein</fullName>
    </recommendedName>
</protein>
<dbReference type="Proteomes" id="UP000554235">
    <property type="component" value="Unassembled WGS sequence"/>
</dbReference>
<reference evidence="1 2" key="1">
    <citation type="submission" date="2020-01" db="EMBL/GenBank/DDBJ databases">
        <title>Identification and distribution of gene clusters putatively required for synthesis of sphingolipid metabolism inhibitors in phylogenetically diverse species of the filamentous fungus Fusarium.</title>
        <authorList>
            <person name="Kim H.-S."/>
            <person name="Busman M."/>
            <person name="Brown D.W."/>
            <person name="Divon H."/>
            <person name="Uhlig S."/>
            <person name="Proctor R.H."/>
        </authorList>
    </citation>
    <scope>NUCLEOTIDE SEQUENCE [LARGE SCALE GENOMIC DNA]</scope>
    <source>
        <strain evidence="1 2">NRRL 20459</strain>
    </source>
</reference>
<gene>
    <name evidence="1" type="ORF">FALBO_9903</name>
</gene>
<evidence type="ECO:0008006" key="3">
    <source>
        <dbReference type="Google" id="ProtNLM"/>
    </source>
</evidence>
<dbReference type="EMBL" id="JAADYS010001395">
    <property type="protein sequence ID" value="KAF4463276.1"/>
    <property type="molecule type" value="Genomic_DNA"/>
</dbReference>
<keyword evidence="2" id="KW-1185">Reference proteome</keyword>
<comment type="caution">
    <text evidence="1">The sequence shown here is derived from an EMBL/GenBank/DDBJ whole genome shotgun (WGS) entry which is preliminary data.</text>
</comment>
<sequence length="422" mass="46639">MSPVAQADSLALSSGVACDNSGLTFWQNPVLFSADPFDALAVQMPFRSHALLRHFHGTVQAAVTSSALGGPCSKLTIHDSSSLRNVLLVASLHYTWQTGSFGSIEPTHLFHKLESIRMINRWIGDGERNDRIVDCSRHILTLVFVEVRQSCVSLDEIQCYLWKMAYSAIGGHKGRLYDTAASSTTSGDSPESLRPEDVEDLMQKWASPRLALELRLNGLSMVPFFFTSHMGHMSRLVDIRPVLTCLQHITYKCDMRSPMPSINRFAEGRSELWSSNGPAQLVQRLVKTHIQSLSRDVVLDNLALPSSWSGFAVAMSLYLTSVLSIWNGGMSPEPSLLRRMASVLETDLRTSQMDLAEKRPEAQALWAWKAYVGFISLQNAGRSAPGHGLQATSLVSDACLKPWAEATGNTTWTQARRALYLT</sequence>
<evidence type="ECO:0000313" key="2">
    <source>
        <dbReference type="Proteomes" id="UP000554235"/>
    </source>
</evidence>
<accession>A0A8H4PBJ8</accession>
<dbReference type="OrthoDB" id="5419315at2759"/>
<organism evidence="1 2">
    <name type="scientific">Fusarium albosuccineum</name>
    <dbReference type="NCBI Taxonomy" id="1237068"/>
    <lineage>
        <taxon>Eukaryota</taxon>
        <taxon>Fungi</taxon>
        <taxon>Dikarya</taxon>
        <taxon>Ascomycota</taxon>
        <taxon>Pezizomycotina</taxon>
        <taxon>Sordariomycetes</taxon>
        <taxon>Hypocreomycetidae</taxon>
        <taxon>Hypocreales</taxon>
        <taxon>Nectriaceae</taxon>
        <taxon>Fusarium</taxon>
        <taxon>Fusarium decemcellulare species complex</taxon>
    </lineage>
</organism>
<proteinExistence type="predicted"/>